<protein>
    <submittedName>
        <fullName evidence="9">Uncharacterized protein</fullName>
    </submittedName>
</protein>
<keyword evidence="3 7" id="KW-0808">Transferase</keyword>
<evidence type="ECO:0000256" key="8">
    <source>
        <dbReference type="SAM" id="SignalP"/>
    </source>
</evidence>
<keyword evidence="5" id="KW-0460">Magnesium</keyword>
<evidence type="ECO:0000256" key="7">
    <source>
        <dbReference type="RuleBase" id="RU004466"/>
    </source>
</evidence>
<dbReference type="Pfam" id="PF00348">
    <property type="entry name" value="polyprenyl_synt"/>
    <property type="match status" value="1"/>
</dbReference>
<keyword evidence="8" id="KW-0732">Signal</keyword>
<dbReference type="EMBL" id="HBHJ01031555">
    <property type="protein sequence ID" value="CAD9709863.1"/>
    <property type="molecule type" value="Transcribed_RNA"/>
</dbReference>
<dbReference type="GO" id="GO:0004659">
    <property type="term" value="F:prenyltransferase activity"/>
    <property type="evidence" value="ECO:0007669"/>
    <property type="project" value="InterPro"/>
</dbReference>
<dbReference type="CDD" id="cd00685">
    <property type="entry name" value="Trans_IPPS_HT"/>
    <property type="match status" value="1"/>
</dbReference>
<dbReference type="SUPFAM" id="SSF48576">
    <property type="entry name" value="Terpenoid synthases"/>
    <property type="match status" value="1"/>
</dbReference>
<evidence type="ECO:0000313" key="9">
    <source>
        <dbReference type="EMBL" id="CAD9709863.1"/>
    </source>
</evidence>
<evidence type="ECO:0000256" key="4">
    <source>
        <dbReference type="ARBA" id="ARBA00022723"/>
    </source>
</evidence>
<dbReference type="PROSITE" id="PS00444">
    <property type="entry name" value="POLYPRENYL_SYNTHASE_2"/>
    <property type="match status" value="1"/>
</dbReference>
<dbReference type="PANTHER" id="PTHR12001">
    <property type="entry name" value="GERANYLGERANYL PYROPHOSPHATE SYNTHASE"/>
    <property type="match status" value="1"/>
</dbReference>
<gene>
    <name evidence="9" type="ORF">RMAR1173_LOCUS20856</name>
</gene>
<evidence type="ECO:0000256" key="1">
    <source>
        <dbReference type="ARBA" id="ARBA00001946"/>
    </source>
</evidence>
<evidence type="ECO:0000256" key="5">
    <source>
        <dbReference type="ARBA" id="ARBA00022842"/>
    </source>
</evidence>
<dbReference type="PROSITE" id="PS00723">
    <property type="entry name" value="POLYPRENYL_SYNTHASE_1"/>
    <property type="match status" value="1"/>
</dbReference>
<dbReference type="AlphaFoldDB" id="A0A7S2SUC3"/>
<dbReference type="InterPro" id="IPR033749">
    <property type="entry name" value="Polyprenyl_synt_CS"/>
</dbReference>
<comment type="cofactor">
    <cofactor evidence="1">
        <name>Mg(2+)</name>
        <dbReference type="ChEBI" id="CHEBI:18420"/>
    </cofactor>
</comment>
<keyword evidence="6" id="KW-0414">Isoprene biosynthesis</keyword>
<dbReference type="PANTHER" id="PTHR12001:SF69">
    <property type="entry name" value="ALL TRANS-POLYPRENYL-DIPHOSPHATE SYNTHASE PDSS1"/>
    <property type="match status" value="1"/>
</dbReference>
<name>A0A7S2SUC3_9STRA</name>
<reference evidence="9" key="1">
    <citation type="submission" date="2021-01" db="EMBL/GenBank/DDBJ databases">
        <authorList>
            <person name="Corre E."/>
            <person name="Pelletier E."/>
            <person name="Niang G."/>
            <person name="Scheremetjew M."/>
            <person name="Finn R."/>
            <person name="Kale V."/>
            <person name="Holt S."/>
            <person name="Cochrane G."/>
            <person name="Meng A."/>
            <person name="Brown T."/>
            <person name="Cohen L."/>
        </authorList>
    </citation>
    <scope>NUCLEOTIDE SEQUENCE</scope>
    <source>
        <strain evidence="9">CCMP1243</strain>
    </source>
</reference>
<dbReference type="Gene3D" id="1.10.600.10">
    <property type="entry name" value="Farnesyl Diphosphate Synthase"/>
    <property type="match status" value="1"/>
</dbReference>
<sequence>MRVPFLVMLLAASVGLTGGLVPSTLRSVARAPSTAVQSAALPLELVPAIDVYANVPPGSNRRKAGVPAVGPGESIRTWTETLHGLTTDESPFALVADELAPFSDNIKELVANENPVLSSAARHFFTQRHGKRFRPTIVMLMSKALAGTMDNKGTEAYVKQAKLGQITEMIHVASLIHDDVLDEADTRRGGDAVHKMYSNKVAVLAGDYLLARASVLLATLNNVDVVQIMASALDALVQGEIMQIKSTPDETLEMSYYLRKSYYKTASLICDACKSCAVLAGHEVDSDTATAAEKFGYHLGLAYQIIDDILDFTGTSEELGKPAMADVSLGLATAPILYAAQECRELRPIIKRRFKNPGDADKAYKLVMGTNGAVKAEELAVFHAQCAVEALEAFPPSKGKDALTTLMQLVLTRTS</sequence>
<evidence type="ECO:0000256" key="6">
    <source>
        <dbReference type="ARBA" id="ARBA00023229"/>
    </source>
</evidence>
<feature type="chain" id="PRO_5031019262" evidence="8">
    <location>
        <begin position="20"/>
        <end position="415"/>
    </location>
</feature>
<accession>A0A7S2SUC3</accession>
<dbReference type="GO" id="GO:0008299">
    <property type="term" value="P:isoprenoid biosynthetic process"/>
    <property type="evidence" value="ECO:0007669"/>
    <property type="project" value="UniProtKB-KW"/>
</dbReference>
<feature type="signal peptide" evidence="8">
    <location>
        <begin position="1"/>
        <end position="19"/>
    </location>
</feature>
<dbReference type="InterPro" id="IPR000092">
    <property type="entry name" value="Polyprenyl_synt"/>
</dbReference>
<dbReference type="GO" id="GO:0046872">
    <property type="term" value="F:metal ion binding"/>
    <property type="evidence" value="ECO:0007669"/>
    <property type="project" value="UniProtKB-KW"/>
</dbReference>
<dbReference type="GO" id="GO:1990234">
    <property type="term" value="C:transferase complex"/>
    <property type="evidence" value="ECO:0007669"/>
    <property type="project" value="TreeGrafter"/>
</dbReference>
<proteinExistence type="inferred from homology"/>
<dbReference type="InterPro" id="IPR008949">
    <property type="entry name" value="Isoprenoid_synthase_dom_sf"/>
</dbReference>
<evidence type="ECO:0000256" key="2">
    <source>
        <dbReference type="ARBA" id="ARBA00006706"/>
    </source>
</evidence>
<keyword evidence="4" id="KW-0479">Metal-binding</keyword>
<comment type="similarity">
    <text evidence="2 7">Belongs to the FPP/GGPP synthase family.</text>
</comment>
<dbReference type="GO" id="GO:0006744">
    <property type="term" value="P:ubiquinone biosynthetic process"/>
    <property type="evidence" value="ECO:0007669"/>
    <property type="project" value="TreeGrafter"/>
</dbReference>
<evidence type="ECO:0000256" key="3">
    <source>
        <dbReference type="ARBA" id="ARBA00022679"/>
    </source>
</evidence>
<dbReference type="SFLD" id="SFLDS00005">
    <property type="entry name" value="Isoprenoid_Synthase_Type_I"/>
    <property type="match status" value="1"/>
</dbReference>
<organism evidence="9">
    <name type="scientific">Rhizochromulina marina</name>
    <dbReference type="NCBI Taxonomy" id="1034831"/>
    <lineage>
        <taxon>Eukaryota</taxon>
        <taxon>Sar</taxon>
        <taxon>Stramenopiles</taxon>
        <taxon>Ochrophyta</taxon>
        <taxon>Dictyochophyceae</taxon>
        <taxon>Rhizochromulinales</taxon>
        <taxon>Rhizochromulina</taxon>
    </lineage>
</organism>